<dbReference type="AlphaFoldDB" id="A0A6A8ABY5"/>
<sequence length="135" mass="15124">MKPDADLNAVIPFGKYDHWLRLSAEVFDAIGIQTSETRISVNMSPVLELYCKGRKDGVIVKTIPLFSNALEPALIVVIEANPQAHRALMTKIKKDFGERVLFEASDYDWPDGATEILTHYNTPELVLNNGQIIKI</sequence>
<comment type="caution">
    <text evidence="1">The sequence shown here is derived from an EMBL/GenBank/DDBJ whole genome shotgun (WGS) entry which is preliminary data.</text>
</comment>
<organism evidence="1 2">
    <name type="scientific">Endobacterium cereale</name>
    <dbReference type="NCBI Taxonomy" id="2663029"/>
    <lineage>
        <taxon>Bacteria</taxon>
        <taxon>Pseudomonadati</taxon>
        <taxon>Pseudomonadota</taxon>
        <taxon>Alphaproteobacteria</taxon>
        <taxon>Hyphomicrobiales</taxon>
        <taxon>Rhizobiaceae</taxon>
        <taxon>Endobacterium</taxon>
    </lineage>
</organism>
<proteinExistence type="predicted"/>
<evidence type="ECO:0000313" key="2">
    <source>
        <dbReference type="Proteomes" id="UP000435138"/>
    </source>
</evidence>
<reference evidence="1 2" key="1">
    <citation type="submission" date="2019-11" db="EMBL/GenBank/DDBJ databases">
        <title>Genome analysis of Rhizobacterium cereale a novel genus and species isolated from maize roots in North Spain.</title>
        <authorList>
            <person name="Menendez E."/>
            <person name="Flores-Felix J.D."/>
            <person name="Ramirez-Bahena M.-H."/>
            <person name="Igual J.M."/>
            <person name="Garcia-Fraile P."/>
            <person name="Peix A."/>
            <person name="Velazquez E."/>
        </authorList>
    </citation>
    <scope>NUCLEOTIDE SEQUENCE [LARGE SCALE GENOMIC DNA]</scope>
    <source>
        <strain evidence="1 2">RZME27</strain>
    </source>
</reference>
<protein>
    <submittedName>
        <fullName evidence="1">Uncharacterized protein</fullName>
    </submittedName>
</protein>
<evidence type="ECO:0000313" key="1">
    <source>
        <dbReference type="EMBL" id="MQY47417.1"/>
    </source>
</evidence>
<dbReference type="Proteomes" id="UP000435138">
    <property type="component" value="Unassembled WGS sequence"/>
</dbReference>
<accession>A0A6A8ABY5</accession>
<dbReference type="EMBL" id="WIXI01000045">
    <property type="protein sequence ID" value="MQY47417.1"/>
    <property type="molecule type" value="Genomic_DNA"/>
</dbReference>
<name>A0A6A8ABY5_9HYPH</name>
<dbReference type="RefSeq" id="WP_153354905.1">
    <property type="nucleotide sequence ID" value="NZ_JAYKOO010000007.1"/>
</dbReference>
<keyword evidence="2" id="KW-1185">Reference proteome</keyword>
<gene>
    <name evidence="1" type="ORF">GAO09_15390</name>
</gene>